<dbReference type="Proteomes" id="UP000075517">
    <property type="component" value="Unassembled WGS sequence"/>
</dbReference>
<dbReference type="AlphaFoldDB" id="A0A150NBS4"/>
<gene>
    <name evidence="1" type="ORF">B4114_0787</name>
</gene>
<comment type="caution">
    <text evidence="1">The sequence shown here is derived from an EMBL/GenBank/DDBJ whole genome shotgun (WGS) entry which is preliminary data.</text>
</comment>
<name>A0A150NBS4_GEOSE</name>
<evidence type="ECO:0000313" key="1">
    <source>
        <dbReference type="EMBL" id="KYD34052.1"/>
    </source>
</evidence>
<reference evidence="1 2" key="1">
    <citation type="submission" date="2016-01" db="EMBL/GenBank/DDBJ databases">
        <title>Draft Genome Sequences of Seven Thermophilic Sporeformers Isolated from Foods.</title>
        <authorList>
            <person name="Berendsen E.M."/>
            <person name="Wells-Bennik M.H."/>
            <person name="Krawcyk A.O."/>
            <person name="De Jong A."/>
            <person name="Holsappel S."/>
            <person name="Eijlander R.T."/>
            <person name="Kuipers O.P."/>
        </authorList>
    </citation>
    <scope>NUCLEOTIDE SEQUENCE [LARGE SCALE GENOMIC DNA]</scope>
    <source>
        <strain evidence="1 2">B4114</strain>
    </source>
</reference>
<dbReference type="EMBL" id="LQYY01000064">
    <property type="protein sequence ID" value="KYD34052.1"/>
    <property type="molecule type" value="Genomic_DNA"/>
</dbReference>
<proteinExistence type="predicted"/>
<protein>
    <submittedName>
        <fullName evidence="1">Uncharacterized protein</fullName>
    </submittedName>
</protein>
<dbReference type="PATRIC" id="fig|1422.17.peg.3150"/>
<accession>A0A150NBS4</accession>
<organism evidence="1 2">
    <name type="scientific">Geobacillus stearothermophilus</name>
    <name type="common">Bacillus stearothermophilus</name>
    <dbReference type="NCBI Taxonomy" id="1422"/>
    <lineage>
        <taxon>Bacteria</taxon>
        <taxon>Bacillati</taxon>
        <taxon>Bacillota</taxon>
        <taxon>Bacilli</taxon>
        <taxon>Bacillales</taxon>
        <taxon>Anoxybacillaceae</taxon>
        <taxon>Geobacillus</taxon>
    </lineage>
</organism>
<evidence type="ECO:0000313" key="2">
    <source>
        <dbReference type="Proteomes" id="UP000075517"/>
    </source>
</evidence>
<sequence length="37" mass="4598">MILLLFLKTIFLLCRTKRKKFFVVFLIFALYKKTRIM</sequence>